<accession>A0AC34F6D9</accession>
<dbReference type="Proteomes" id="UP000887579">
    <property type="component" value="Unplaced"/>
</dbReference>
<name>A0AC34F6D9_9BILA</name>
<evidence type="ECO:0000313" key="2">
    <source>
        <dbReference type="WBParaSite" id="ES5_v2.g12766.t1"/>
    </source>
</evidence>
<proteinExistence type="predicted"/>
<protein>
    <submittedName>
        <fullName evidence="2">Leucine rich repeat protein</fullName>
    </submittedName>
</protein>
<evidence type="ECO:0000313" key="1">
    <source>
        <dbReference type="Proteomes" id="UP000887579"/>
    </source>
</evidence>
<sequence>MLKVLYLSRNKLTLVNCNKLPSTLEELYLADNQLAEIHFIERLKKLKVLKLTNNKIRVLPIGILQLHQLCFLFLSTNRLTAFPKNFENLKNLIFLDMRCNNFHCKTQNLAHLLWERLPKNLSTLKISGNYLGELPCRLSKLPLDYLEAIDCNLRHICPQLRKYQNSENLKVYEANLLAKNDIKIMDLRENPDLEHLNFVPENIYDPPSSTEKFVHDKSFEKANFAFITDHKFQNLEKFPHREKKPVYNFAKKPLTIQENELTCHCCSRCGIHCNDENSIIETLMVMDFYLVNVGSRLTQLPEKSIRILELPIKPEEEIKTYKISSTWIRAKKNEKSIFDHEHTKLLPEKWKTLVRTIMCDNCIESIKKQIKDFDSNDKNVKDFSSMTNTPDPGSHNGSIHCNQNSASNTKIINKPKPSNVSSLSTIVPFSSFNPPKQGRVDNYYNIQLTTQSNITKKSSRIFNNNSVDSNININNCYPIKNTTNAYTQECDQEASTSWQQSITNASVPNYNYHLNADTEDTASLSSFSFTDSDSLVDNFDYICYDKTFETEVSMQKHGQEVSASWDQSKISYSCQPFNTIKKDTICVQQDQRIRYQQNVTQPQLEQPVYETTTQYG</sequence>
<reference evidence="2" key="1">
    <citation type="submission" date="2022-11" db="UniProtKB">
        <authorList>
            <consortium name="WormBaseParasite"/>
        </authorList>
    </citation>
    <scope>IDENTIFICATION</scope>
</reference>
<organism evidence="1 2">
    <name type="scientific">Panagrolaimus sp. ES5</name>
    <dbReference type="NCBI Taxonomy" id="591445"/>
    <lineage>
        <taxon>Eukaryota</taxon>
        <taxon>Metazoa</taxon>
        <taxon>Ecdysozoa</taxon>
        <taxon>Nematoda</taxon>
        <taxon>Chromadorea</taxon>
        <taxon>Rhabditida</taxon>
        <taxon>Tylenchina</taxon>
        <taxon>Panagrolaimomorpha</taxon>
        <taxon>Panagrolaimoidea</taxon>
        <taxon>Panagrolaimidae</taxon>
        <taxon>Panagrolaimus</taxon>
    </lineage>
</organism>
<dbReference type="WBParaSite" id="ES5_v2.g12766.t1">
    <property type="protein sequence ID" value="ES5_v2.g12766.t1"/>
    <property type="gene ID" value="ES5_v2.g12766"/>
</dbReference>